<reference evidence="1" key="2">
    <citation type="submission" date="2015-11" db="EMBL/GenBank/DDBJ databases">
        <authorList>
            <person name="Zhang Y."/>
            <person name="Guo Z."/>
        </authorList>
    </citation>
    <scope>NUCLEOTIDE SEQUENCE</scope>
    <source>
        <strain evidence="1">1</strain>
    </source>
</reference>
<name>A0A0S4PSC3_9HELI</name>
<protein>
    <submittedName>
        <fullName evidence="2">BspA family leucine-rich repeat surface protein</fullName>
    </submittedName>
    <submittedName>
        <fullName evidence="1">Chitinase</fullName>
        <ecNumber evidence="1">3.2.1.14</ecNumber>
    </submittedName>
</protein>
<evidence type="ECO:0000313" key="2">
    <source>
        <dbReference type="EMBL" id="TLD79633.1"/>
    </source>
</evidence>
<dbReference type="RefSeq" id="WP_058122019.1">
    <property type="nucleotide sequence ID" value="NZ_CAONOT010000008.1"/>
</dbReference>
<evidence type="ECO:0000313" key="1">
    <source>
        <dbReference type="EMBL" id="CUU39219.1"/>
    </source>
</evidence>
<dbReference type="NCBIfam" id="TIGR02167">
    <property type="entry name" value="Liste_lipo_26"/>
    <property type="match status" value="2"/>
</dbReference>
<sequence>MKTYQFLCALATLGALLWSGCEDKYRPQNEEELLKLVRDKNVKLNKIDTSAITDMSLLFAQLSPAVCKGIQQEQELSELDKRILLVCRYPYVERDFSGIDTWDTSNVENMQGLFLNNQSFNESLNAWNVSKVKDMLGMFQGAKNFNQPLNTWNVSQVQHFDYMFADTRAFSQPLDKWDLKSAKSLEDMFSFAASFSQNLDSWQVEHIEAFHNNRFGFDKYYAREVIFWDSPMVANLPIWAKEPKPPYPHTHKPKDRAELVAILSKKYEVNGEFYEVPLSAIDTSAITDMSFLFANYEGCDFFLTLLKDSKAVENCESSIKYRKDFEGIEQWDTSKVIDMKYMFYGSERFNHSIQSWNVSKVENMRSMFQGAKNFNQPLNAWHTASLKEMVYLFRDAEQFNQPLDKWDISQVESLNSVFAYAKNFNQNIQSWDTSKVINMEDLFEGAQAFNQPLNNWNVSKVLNMEAMFADAKSFNQPLDKWDTSSVKDMSSMFSGAESFNQPLNTWQVGNVYDMRSMFERATKFNQPLVKWNVSNVYKINYMFVEASHFKQDLNMWNINIWNILELEGIPSYVFEGSPLQSNPPKWYKNLVGQKRE</sequence>
<dbReference type="GO" id="GO:0008843">
    <property type="term" value="F:endochitinase activity"/>
    <property type="evidence" value="ECO:0007669"/>
    <property type="project" value="UniProtKB-EC"/>
</dbReference>
<dbReference type="AlphaFoldDB" id="A0A0S4PSC3"/>
<evidence type="ECO:0000313" key="3">
    <source>
        <dbReference type="Proteomes" id="UP000029925"/>
    </source>
</evidence>
<reference evidence="4" key="3">
    <citation type="submission" date="2015-11" db="EMBL/GenBank/DDBJ databases">
        <authorList>
            <person name="Anvar S.Y."/>
        </authorList>
    </citation>
    <scope>NUCLEOTIDE SEQUENCE [LARGE SCALE GENOMIC DNA]</scope>
</reference>
<dbReference type="PROSITE" id="PS51257">
    <property type="entry name" value="PROKAR_LIPOPROTEIN"/>
    <property type="match status" value="1"/>
</dbReference>
<dbReference type="EC" id="3.2.1.14" evidence="1"/>
<dbReference type="Proteomes" id="UP000029925">
    <property type="component" value="Unassembled WGS sequence"/>
</dbReference>
<gene>
    <name evidence="1" type="ORF">BN2458_PEG0332</name>
    <name evidence="2" type="ORF">LS75_001505</name>
</gene>
<proteinExistence type="predicted"/>
<organism evidence="1 4">
    <name type="scientific">Helicobacter typhlonius</name>
    <dbReference type="NCBI Taxonomy" id="76936"/>
    <lineage>
        <taxon>Bacteria</taxon>
        <taxon>Pseudomonadati</taxon>
        <taxon>Campylobacterota</taxon>
        <taxon>Epsilonproteobacteria</taxon>
        <taxon>Campylobacterales</taxon>
        <taxon>Helicobacteraceae</taxon>
        <taxon>Helicobacter</taxon>
    </lineage>
</organism>
<keyword evidence="1" id="KW-0378">Hydrolase</keyword>
<dbReference type="InterPro" id="IPR011889">
    <property type="entry name" value="Liste_lipo_26"/>
</dbReference>
<accession>A0A0S4PSC3</accession>
<keyword evidence="1" id="KW-0326">Glycosidase</keyword>
<dbReference type="GeneID" id="78150660"/>
<evidence type="ECO:0000313" key="4">
    <source>
        <dbReference type="Proteomes" id="UP000064525"/>
    </source>
</evidence>
<dbReference type="EMBL" id="LN907858">
    <property type="protein sequence ID" value="CUU39219.1"/>
    <property type="molecule type" value="Genomic_DNA"/>
</dbReference>
<dbReference type="OrthoDB" id="5354002at2"/>
<dbReference type="Proteomes" id="UP000064525">
    <property type="component" value="Chromosome I"/>
</dbReference>
<dbReference type="EMBL" id="JRPF02000001">
    <property type="protein sequence ID" value="TLD79633.1"/>
    <property type="molecule type" value="Genomic_DNA"/>
</dbReference>
<dbReference type="InterPro" id="IPR005046">
    <property type="entry name" value="DUF285"/>
</dbReference>
<dbReference type="Pfam" id="PF03382">
    <property type="entry name" value="DUF285"/>
    <property type="match status" value="2"/>
</dbReference>
<dbReference type="STRING" id="76936.BN2458_PEG0332"/>
<dbReference type="PATRIC" id="fig|76936.10.peg.321"/>
<reference evidence="2 3" key="1">
    <citation type="journal article" date="2014" name="Genome Announc.">
        <title>Draft genome sequences of eight enterohepatic helicobacter species isolated from both laboratory and wild rodents.</title>
        <authorList>
            <person name="Sheh A."/>
            <person name="Shen Z."/>
            <person name="Fox J.G."/>
        </authorList>
    </citation>
    <scope>NUCLEOTIDE SEQUENCE [LARGE SCALE GENOMIC DNA]</scope>
    <source>
        <strain evidence="2 3">MIT 98-6810</strain>
    </source>
</reference>
<dbReference type="KEGG" id="hty:BN2458_PEG0332"/>
<keyword evidence="3" id="KW-1185">Reference proteome</keyword>